<sequence length="1431" mass="150616">MEQPQLTPPPAGGRAPGAPPIPSPFLHDPVAPHTGIATAATPLTPLAAPAAHPNPSPLRRRGYFTDVHGASTFSRMPSLFGRAGDDRSKPVVGGTSLPQEASPEACPSPTTACKDKLHKSFQLAKLQVNRDLEAYIEDARKAAAARSPTGSEDGDVSSLDRILMIAERCLDEDVATFRDSIQTIVDQVEELRRSCTKREVRGWATRLLFILTRCSRLVATEEGCPYGGASSPRGAYMMTVQPRSKGAGRLRRFSGFPMLRNQLSLDTRAAGQAAAVAAAHVVSPRGGASPLLRSATAPSRSFKDLMAGMHHLRIHESGAGKGAGHGHGGGTKLSPMPESPSTVRSPAPSETSTPSHPAARQVGLSPLGRSVVTALEAELEQAAAAGVASAEREQQQQQQQQQQQTLPSQPQREQHGALQGPAAEEQTPLDKAGSSGTSSPIGSDSPSKRQNIFKLLKLRFQHLRSPSKEPPAGSNGAAVEAVSEDGSGRGLQDGLRDGMQLLAMPQTDMPADPIPAVPGAALQPQQLLSARGARRAQSADVESMSVPHLPRLHPGLQKALTLQVESSPRSGAASPLGASPRRVVCRICEESVARDGLQRHSRVCAMLEAICKQAGDVDALLTRLGNVIEEALTSPVLDGLEFDSLEDLVAACRQVASLQPDGTRQPMLRCEGIAALLQGMLEASEAAQAAAAAAGGSGSTGGALSPAAEAYTQRVLRLVRRKLGELRTAVPGRMSDTGSGASTPRGDRSMSIDDFEIIKPISRGAFGRVYLARKRATGDLYAIKVMRKVDLIRKNMVQSVKNERNILAMANNPFVVRFYYSFTSRDNLYIVMEYLNGGDCFSLLRNLGALDEDIARQYVAEAVLALEYCHTQGIIHRDLKPDNLLVSSNGHIKLTDFGLSCFGVIDSTDPVAPTIAMELDGASAPCSPRVPRRTSGSTLGSDAALAAAASPASKADMLREANLLASPRLPPGLSAAEEPRRAVGTPDYLAPELLLGTGHGLEVDWWSLGVILYEFVVGVPPFAADTPEEIFQNILDRNISWPEGDETSAECRDLVDRLLTLDPKQRLGHRGAGEVKLHPWFAGVDWASLARQKVAFVPQPDCDTDTSYFSSKPVSQRSLALDLDSSRSDLVEVGQAGLGLGLGGASASLSPLPSSSLPTSRSHSRAGSKRVSTRRRSLRHALAEPSAASWSEVRGSLGGGGTRSHSSGASSGSRASLAGGSDMGVEPSPGSVVRAAADLLQRQAAGGGDQLSRLSRQQRPAAAVAPTRSSTVLSGCDLPAGEPREPLDAEEEELFSSAGGSAILSSAAVLATSRTMEIEIEDAASVSGSPMASGDEGEFSSVEGGGGGGSGGSFSSASGSSGSRPSPGFRGFSYTNVALLEEQNLEALRDQYEDEFSEFDRPPDLEKLRSLSCTPSPERMPPMPPASPPPP</sequence>
<feature type="compositionally biased region" description="Low complexity" evidence="13">
    <location>
        <begin position="37"/>
        <end position="51"/>
    </location>
</feature>
<reference evidence="15 16" key="1">
    <citation type="journal article" date="2018" name="Plant J.">
        <title>Genome sequences of Chlorella sorokiniana UTEX 1602 and Micractinium conductrix SAG 241.80: implications to maltose excretion by a green alga.</title>
        <authorList>
            <person name="Arriola M.B."/>
            <person name="Velmurugan N."/>
            <person name="Zhang Y."/>
            <person name="Plunkett M.H."/>
            <person name="Hondzo H."/>
            <person name="Barney B.M."/>
        </authorList>
    </citation>
    <scope>NUCLEOTIDE SEQUENCE [LARGE SCALE GENOMIC DNA]</scope>
    <source>
        <strain evidence="16">UTEX 1602</strain>
    </source>
</reference>
<feature type="compositionally biased region" description="Polar residues" evidence="13">
    <location>
        <begin position="339"/>
        <end position="355"/>
    </location>
</feature>
<keyword evidence="16" id="KW-1185">Reference proteome</keyword>
<keyword evidence="3" id="KW-0597">Phosphoprotein</keyword>
<dbReference type="InterPro" id="IPR008271">
    <property type="entry name" value="Ser/Thr_kinase_AS"/>
</dbReference>
<dbReference type="FunFam" id="1.10.510.10:FF:001418">
    <property type="entry name" value="Serine/threonine protein kinase 15"/>
    <property type="match status" value="1"/>
</dbReference>
<dbReference type="STRING" id="3076.A0A2P6TTJ2"/>
<gene>
    <name evidence="15" type="ORF">C2E21_4091</name>
</gene>
<evidence type="ECO:0000256" key="13">
    <source>
        <dbReference type="SAM" id="MobiDB-lite"/>
    </source>
</evidence>
<keyword evidence="5" id="KW-0479">Metal-binding</keyword>
<feature type="region of interest" description="Disordered" evidence="13">
    <location>
        <begin position="78"/>
        <end position="110"/>
    </location>
</feature>
<feature type="region of interest" description="Disordered" evidence="13">
    <location>
        <begin position="1391"/>
        <end position="1431"/>
    </location>
</feature>
<dbReference type="Pfam" id="PF00069">
    <property type="entry name" value="Pkinase"/>
    <property type="match status" value="2"/>
</dbReference>
<dbReference type="InterPro" id="IPR011009">
    <property type="entry name" value="Kinase-like_dom_sf"/>
</dbReference>
<feature type="region of interest" description="Disordered" evidence="13">
    <location>
        <begin position="1"/>
        <end position="57"/>
    </location>
</feature>
<evidence type="ECO:0000256" key="11">
    <source>
        <dbReference type="ARBA" id="ARBA00047899"/>
    </source>
</evidence>
<name>A0A2P6TTJ2_CHLSO</name>
<dbReference type="OrthoDB" id="162894at2759"/>
<dbReference type="FunFam" id="3.30.200.20:FF:000147">
    <property type="entry name" value="probable serine/threonine protein kinase IREH1"/>
    <property type="match status" value="1"/>
</dbReference>
<dbReference type="GO" id="GO:0035556">
    <property type="term" value="P:intracellular signal transduction"/>
    <property type="evidence" value="ECO:0007669"/>
    <property type="project" value="TreeGrafter"/>
</dbReference>
<evidence type="ECO:0000256" key="9">
    <source>
        <dbReference type="ARBA" id="ARBA00022833"/>
    </source>
</evidence>
<evidence type="ECO:0000256" key="8">
    <source>
        <dbReference type="ARBA" id="ARBA00022777"/>
    </source>
</evidence>
<evidence type="ECO:0000256" key="12">
    <source>
        <dbReference type="ARBA" id="ARBA00048679"/>
    </source>
</evidence>
<feature type="compositionally biased region" description="Low complexity" evidence="13">
    <location>
        <begin position="433"/>
        <end position="445"/>
    </location>
</feature>
<evidence type="ECO:0000256" key="2">
    <source>
        <dbReference type="ARBA" id="ARBA00022527"/>
    </source>
</evidence>
<feature type="compositionally biased region" description="Basic and acidic residues" evidence="13">
    <location>
        <begin position="1398"/>
        <end position="1409"/>
    </location>
</feature>
<feature type="compositionally biased region" description="Gly residues" evidence="13">
    <location>
        <begin position="319"/>
        <end position="331"/>
    </location>
</feature>
<evidence type="ECO:0000313" key="15">
    <source>
        <dbReference type="EMBL" id="PRW57390.1"/>
    </source>
</evidence>
<feature type="compositionally biased region" description="Pro residues" evidence="13">
    <location>
        <begin position="1"/>
        <end position="23"/>
    </location>
</feature>
<feature type="region of interest" description="Disordered" evidence="13">
    <location>
        <begin position="464"/>
        <end position="492"/>
    </location>
</feature>
<dbReference type="EC" id="2.7.11.1" evidence="1"/>
<comment type="catalytic activity">
    <reaction evidence="12">
        <text>L-seryl-[protein] + ATP = O-phospho-L-seryl-[protein] + ADP + H(+)</text>
        <dbReference type="Rhea" id="RHEA:17989"/>
        <dbReference type="Rhea" id="RHEA-COMP:9863"/>
        <dbReference type="Rhea" id="RHEA-COMP:11604"/>
        <dbReference type="ChEBI" id="CHEBI:15378"/>
        <dbReference type="ChEBI" id="CHEBI:29999"/>
        <dbReference type="ChEBI" id="CHEBI:30616"/>
        <dbReference type="ChEBI" id="CHEBI:83421"/>
        <dbReference type="ChEBI" id="CHEBI:456216"/>
        <dbReference type="EC" id="2.7.11.1"/>
    </reaction>
</comment>
<feature type="compositionally biased region" description="Low complexity" evidence="13">
    <location>
        <begin position="1203"/>
        <end position="1220"/>
    </location>
</feature>
<dbReference type="FunFam" id="1.10.510.10:FF:000294">
    <property type="entry name" value="Serine/threonine-protein kinase OXI1"/>
    <property type="match status" value="1"/>
</dbReference>
<evidence type="ECO:0000256" key="5">
    <source>
        <dbReference type="ARBA" id="ARBA00022723"/>
    </source>
</evidence>
<evidence type="ECO:0000259" key="14">
    <source>
        <dbReference type="PROSITE" id="PS50011"/>
    </source>
</evidence>
<dbReference type="SMART" id="SM00220">
    <property type="entry name" value="S_TKc"/>
    <property type="match status" value="1"/>
</dbReference>
<protein>
    <recommendedName>
        <fullName evidence="1">non-specific serine/threonine protein kinase</fullName>
        <ecNumber evidence="1">2.7.11.1</ecNumber>
    </recommendedName>
</protein>
<evidence type="ECO:0000313" key="16">
    <source>
        <dbReference type="Proteomes" id="UP000239899"/>
    </source>
</evidence>
<dbReference type="Pfam" id="PF26031">
    <property type="entry name" value="IREH1"/>
    <property type="match status" value="1"/>
</dbReference>
<dbReference type="Gene3D" id="1.10.510.10">
    <property type="entry name" value="Transferase(Phosphotransferase) domain 1"/>
    <property type="match status" value="2"/>
</dbReference>
<feature type="domain" description="Protein kinase" evidence="14">
    <location>
        <begin position="755"/>
        <end position="1081"/>
    </location>
</feature>
<dbReference type="CDD" id="cd05579">
    <property type="entry name" value="STKc_MAST_like"/>
    <property type="match status" value="1"/>
</dbReference>
<dbReference type="GO" id="GO:0005524">
    <property type="term" value="F:ATP binding"/>
    <property type="evidence" value="ECO:0007669"/>
    <property type="project" value="UniProtKB-KW"/>
</dbReference>
<evidence type="ECO:0000256" key="1">
    <source>
        <dbReference type="ARBA" id="ARBA00012513"/>
    </source>
</evidence>
<proteinExistence type="predicted"/>
<keyword evidence="2" id="KW-0723">Serine/threonine-protein kinase</keyword>
<keyword evidence="7" id="KW-0863">Zinc-finger</keyword>
<dbReference type="GO" id="GO:0004674">
    <property type="term" value="F:protein serine/threonine kinase activity"/>
    <property type="evidence" value="ECO:0007669"/>
    <property type="project" value="UniProtKB-KW"/>
</dbReference>
<feature type="region of interest" description="Disordered" evidence="13">
    <location>
        <begin position="386"/>
        <end position="448"/>
    </location>
</feature>
<organism evidence="15 16">
    <name type="scientific">Chlorella sorokiniana</name>
    <name type="common">Freshwater green alga</name>
    <dbReference type="NCBI Taxonomy" id="3076"/>
    <lineage>
        <taxon>Eukaryota</taxon>
        <taxon>Viridiplantae</taxon>
        <taxon>Chlorophyta</taxon>
        <taxon>core chlorophytes</taxon>
        <taxon>Trebouxiophyceae</taxon>
        <taxon>Chlorellales</taxon>
        <taxon>Chlorellaceae</taxon>
        <taxon>Chlorella clade</taxon>
        <taxon>Chlorella</taxon>
    </lineage>
</organism>
<feature type="region of interest" description="Disordered" evidence="13">
    <location>
        <begin position="1321"/>
        <end position="1372"/>
    </location>
</feature>
<feature type="compositionally biased region" description="Low complexity" evidence="13">
    <location>
        <begin position="1353"/>
        <end position="1372"/>
    </location>
</feature>
<feature type="compositionally biased region" description="Low complexity" evidence="13">
    <location>
        <begin position="386"/>
        <end position="404"/>
    </location>
</feature>
<dbReference type="EMBL" id="LHPG02000007">
    <property type="protein sequence ID" value="PRW57390.1"/>
    <property type="molecule type" value="Genomic_DNA"/>
</dbReference>
<keyword evidence="6" id="KW-0547">Nucleotide-binding</keyword>
<dbReference type="PANTHER" id="PTHR24356">
    <property type="entry name" value="SERINE/THREONINE-PROTEIN KINASE"/>
    <property type="match status" value="1"/>
</dbReference>
<feature type="compositionally biased region" description="Basic residues" evidence="13">
    <location>
        <begin position="1162"/>
        <end position="1179"/>
    </location>
</feature>
<keyword evidence="10" id="KW-0067">ATP-binding</keyword>
<evidence type="ECO:0000256" key="4">
    <source>
        <dbReference type="ARBA" id="ARBA00022679"/>
    </source>
</evidence>
<feature type="region of interest" description="Disordered" evidence="13">
    <location>
        <begin position="316"/>
        <end position="364"/>
    </location>
</feature>
<dbReference type="PROSITE" id="PS50011">
    <property type="entry name" value="PROTEIN_KINASE_DOM"/>
    <property type="match status" value="1"/>
</dbReference>
<keyword evidence="4" id="KW-0808">Transferase</keyword>
<dbReference type="SUPFAM" id="SSF56112">
    <property type="entry name" value="Protein kinase-like (PK-like)"/>
    <property type="match status" value="1"/>
</dbReference>
<keyword evidence="8 15" id="KW-0418">Kinase</keyword>
<accession>A0A2P6TTJ2</accession>
<feature type="compositionally biased region" description="Gly residues" evidence="13">
    <location>
        <begin position="1343"/>
        <end position="1352"/>
    </location>
</feature>
<feature type="region of interest" description="Disordered" evidence="13">
    <location>
        <begin position="1247"/>
        <end position="1290"/>
    </location>
</feature>
<evidence type="ECO:0000256" key="7">
    <source>
        <dbReference type="ARBA" id="ARBA00022771"/>
    </source>
</evidence>
<dbReference type="PROSITE" id="PS00108">
    <property type="entry name" value="PROTEIN_KINASE_ST"/>
    <property type="match status" value="1"/>
</dbReference>
<dbReference type="InterPro" id="IPR000719">
    <property type="entry name" value="Prot_kinase_dom"/>
</dbReference>
<dbReference type="Proteomes" id="UP000239899">
    <property type="component" value="Unassembled WGS sequence"/>
</dbReference>
<dbReference type="Gene3D" id="3.30.200.20">
    <property type="entry name" value="Phosphorylase Kinase, domain 1"/>
    <property type="match status" value="2"/>
</dbReference>
<dbReference type="PANTHER" id="PTHR24356:SF1">
    <property type="entry name" value="SERINE_THREONINE-PROTEIN KINASE GREATWALL"/>
    <property type="match status" value="1"/>
</dbReference>
<dbReference type="InterPro" id="IPR050236">
    <property type="entry name" value="Ser_Thr_kinase_AGC"/>
</dbReference>
<feature type="region of interest" description="Disordered" evidence="13">
    <location>
        <begin position="1149"/>
        <end position="1230"/>
    </location>
</feature>
<feature type="compositionally biased region" description="Low complexity" evidence="13">
    <location>
        <begin position="1149"/>
        <end position="1158"/>
    </location>
</feature>
<keyword evidence="9" id="KW-0862">Zinc</keyword>
<comment type="caution">
    <text evidence="15">The sequence shown here is derived from an EMBL/GenBank/DDBJ whole genome shotgun (WGS) entry which is preliminary data.</text>
</comment>
<evidence type="ECO:0000256" key="6">
    <source>
        <dbReference type="ARBA" id="ARBA00022741"/>
    </source>
</evidence>
<dbReference type="InterPro" id="IPR058783">
    <property type="entry name" value="IREH1/IRE-like_N"/>
</dbReference>
<dbReference type="GO" id="GO:0008270">
    <property type="term" value="F:zinc ion binding"/>
    <property type="evidence" value="ECO:0007669"/>
    <property type="project" value="UniProtKB-KW"/>
</dbReference>
<feature type="compositionally biased region" description="Pro residues" evidence="13">
    <location>
        <begin position="1418"/>
        <end position="1431"/>
    </location>
</feature>
<evidence type="ECO:0000256" key="3">
    <source>
        <dbReference type="ARBA" id="ARBA00022553"/>
    </source>
</evidence>
<comment type="catalytic activity">
    <reaction evidence="11">
        <text>L-threonyl-[protein] + ATP = O-phospho-L-threonyl-[protein] + ADP + H(+)</text>
        <dbReference type="Rhea" id="RHEA:46608"/>
        <dbReference type="Rhea" id="RHEA-COMP:11060"/>
        <dbReference type="Rhea" id="RHEA-COMP:11605"/>
        <dbReference type="ChEBI" id="CHEBI:15378"/>
        <dbReference type="ChEBI" id="CHEBI:30013"/>
        <dbReference type="ChEBI" id="CHEBI:30616"/>
        <dbReference type="ChEBI" id="CHEBI:61977"/>
        <dbReference type="ChEBI" id="CHEBI:456216"/>
        <dbReference type="EC" id="2.7.11.1"/>
    </reaction>
</comment>
<evidence type="ECO:0000256" key="10">
    <source>
        <dbReference type="ARBA" id="ARBA00022840"/>
    </source>
</evidence>